<dbReference type="Pfam" id="PF00071">
    <property type="entry name" value="Ras"/>
    <property type="match status" value="1"/>
</dbReference>
<protein>
    <submittedName>
        <fullName evidence="4">P-loop containing nucleoside triphosphate hydrolase protein</fullName>
    </submittedName>
</protein>
<proteinExistence type="predicted"/>
<dbReference type="SMART" id="SM00174">
    <property type="entry name" value="RHO"/>
    <property type="match status" value="1"/>
</dbReference>
<dbReference type="GO" id="GO:0007165">
    <property type="term" value="P:signal transduction"/>
    <property type="evidence" value="ECO:0007669"/>
    <property type="project" value="InterPro"/>
</dbReference>
<keyword evidence="2" id="KW-0547">Nucleotide-binding</keyword>
<evidence type="ECO:0000313" key="4">
    <source>
        <dbReference type="EMBL" id="KAJ7746560.1"/>
    </source>
</evidence>
<keyword evidence="3" id="KW-0342">GTP-binding</keyword>
<dbReference type="CDD" id="cd00876">
    <property type="entry name" value="Ras"/>
    <property type="match status" value="1"/>
</dbReference>
<dbReference type="GO" id="GO:0005886">
    <property type="term" value="C:plasma membrane"/>
    <property type="evidence" value="ECO:0007669"/>
    <property type="project" value="UniProtKB-SubCell"/>
</dbReference>
<dbReference type="NCBIfam" id="TIGR00231">
    <property type="entry name" value="small_GTP"/>
    <property type="match status" value="1"/>
</dbReference>
<dbReference type="InterPro" id="IPR001806">
    <property type="entry name" value="Small_GTPase"/>
</dbReference>
<keyword evidence="5" id="KW-1185">Reference proteome</keyword>
<dbReference type="GO" id="GO:0005525">
    <property type="term" value="F:GTP binding"/>
    <property type="evidence" value="ECO:0007669"/>
    <property type="project" value="UniProtKB-KW"/>
</dbReference>
<dbReference type="PROSITE" id="PS51421">
    <property type="entry name" value="RAS"/>
    <property type="match status" value="1"/>
</dbReference>
<evidence type="ECO:0000256" key="1">
    <source>
        <dbReference type="ARBA" id="ARBA00004342"/>
    </source>
</evidence>
<evidence type="ECO:0000256" key="2">
    <source>
        <dbReference type="ARBA" id="ARBA00022741"/>
    </source>
</evidence>
<sequence>MMPSRGQHRLWTNTMRQFNVVVLGAGGVGKSALTGESTSLSHHHCLPSSPVRFVRDVFVENYDPTIEEQYHRPMMVDGELSSLEVLDTAGAEQFTSLNEVYIKSGRGFILVFSLTQEVSLKEVESLRKQIFRIKGSESVPIVVVGTKSDLVSEREVPTTTIESLANRWNLPFYETSAKRNWHINDVFEDLLRQMRLRYPPDAAKKQKKKKDKTLCIIM</sequence>
<dbReference type="InterPro" id="IPR020849">
    <property type="entry name" value="Small_GTPase_Ras-type"/>
</dbReference>
<keyword evidence="4" id="KW-0378">Hydrolase</keyword>
<gene>
    <name evidence="4" type="ORF">B0H16DRAFT_1888979</name>
</gene>
<dbReference type="EMBL" id="JARKIB010000079">
    <property type="protein sequence ID" value="KAJ7746560.1"/>
    <property type="molecule type" value="Genomic_DNA"/>
</dbReference>
<dbReference type="AlphaFoldDB" id="A0AAD7N4S8"/>
<dbReference type="SMART" id="SM00173">
    <property type="entry name" value="RAS"/>
    <property type="match status" value="1"/>
</dbReference>
<dbReference type="FunFam" id="3.40.50.300:FF:001447">
    <property type="entry name" value="Ras-related protein Rab-1B"/>
    <property type="match status" value="1"/>
</dbReference>
<dbReference type="PROSITE" id="PS51419">
    <property type="entry name" value="RAB"/>
    <property type="match status" value="1"/>
</dbReference>
<dbReference type="Proteomes" id="UP001215598">
    <property type="component" value="Unassembled WGS sequence"/>
</dbReference>
<comment type="caution">
    <text evidence="4">The sequence shown here is derived from an EMBL/GenBank/DDBJ whole genome shotgun (WGS) entry which is preliminary data.</text>
</comment>
<evidence type="ECO:0000313" key="5">
    <source>
        <dbReference type="Proteomes" id="UP001215598"/>
    </source>
</evidence>
<accession>A0AAD7N4S8</accession>
<dbReference type="PANTHER" id="PTHR24070">
    <property type="entry name" value="RAS, DI-RAS, AND RHEB FAMILY MEMBERS OF SMALL GTPASE SUPERFAMILY"/>
    <property type="match status" value="1"/>
</dbReference>
<dbReference type="SMART" id="SM00175">
    <property type="entry name" value="RAB"/>
    <property type="match status" value="1"/>
</dbReference>
<evidence type="ECO:0000256" key="3">
    <source>
        <dbReference type="ARBA" id="ARBA00023134"/>
    </source>
</evidence>
<comment type="subcellular location">
    <subcellularLocation>
        <location evidence="1">Cell membrane</location>
        <topology evidence="1">Lipid-anchor</topology>
        <orientation evidence="1">Cytoplasmic side</orientation>
    </subcellularLocation>
</comment>
<dbReference type="SUPFAM" id="SSF52540">
    <property type="entry name" value="P-loop containing nucleoside triphosphate hydrolases"/>
    <property type="match status" value="1"/>
</dbReference>
<organism evidence="4 5">
    <name type="scientific">Mycena metata</name>
    <dbReference type="NCBI Taxonomy" id="1033252"/>
    <lineage>
        <taxon>Eukaryota</taxon>
        <taxon>Fungi</taxon>
        <taxon>Dikarya</taxon>
        <taxon>Basidiomycota</taxon>
        <taxon>Agaricomycotina</taxon>
        <taxon>Agaricomycetes</taxon>
        <taxon>Agaricomycetidae</taxon>
        <taxon>Agaricales</taxon>
        <taxon>Marasmiineae</taxon>
        <taxon>Mycenaceae</taxon>
        <taxon>Mycena</taxon>
    </lineage>
</organism>
<reference evidence="4" key="1">
    <citation type="submission" date="2023-03" db="EMBL/GenBank/DDBJ databases">
        <title>Massive genome expansion in bonnet fungi (Mycena s.s.) driven by repeated elements and novel gene families across ecological guilds.</title>
        <authorList>
            <consortium name="Lawrence Berkeley National Laboratory"/>
            <person name="Harder C.B."/>
            <person name="Miyauchi S."/>
            <person name="Viragh M."/>
            <person name="Kuo A."/>
            <person name="Thoen E."/>
            <person name="Andreopoulos B."/>
            <person name="Lu D."/>
            <person name="Skrede I."/>
            <person name="Drula E."/>
            <person name="Henrissat B."/>
            <person name="Morin E."/>
            <person name="Kohler A."/>
            <person name="Barry K."/>
            <person name="LaButti K."/>
            <person name="Morin E."/>
            <person name="Salamov A."/>
            <person name="Lipzen A."/>
            <person name="Mereny Z."/>
            <person name="Hegedus B."/>
            <person name="Baldrian P."/>
            <person name="Stursova M."/>
            <person name="Weitz H."/>
            <person name="Taylor A."/>
            <person name="Grigoriev I.V."/>
            <person name="Nagy L.G."/>
            <person name="Martin F."/>
            <person name="Kauserud H."/>
        </authorList>
    </citation>
    <scope>NUCLEOTIDE SEQUENCE</scope>
    <source>
        <strain evidence="4">CBHHK182m</strain>
    </source>
</reference>
<name>A0AAD7N4S8_9AGAR</name>
<dbReference type="GO" id="GO:0003924">
    <property type="term" value="F:GTPase activity"/>
    <property type="evidence" value="ECO:0007669"/>
    <property type="project" value="InterPro"/>
</dbReference>
<dbReference type="InterPro" id="IPR027417">
    <property type="entry name" value="P-loop_NTPase"/>
</dbReference>
<dbReference type="Gene3D" id="3.40.50.300">
    <property type="entry name" value="P-loop containing nucleotide triphosphate hydrolases"/>
    <property type="match status" value="1"/>
</dbReference>
<dbReference type="PRINTS" id="PR00449">
    <property type="entry name" value="RASTRNSFRMNG"/>
</dbReference>
<dbReference type="InterPro" id="IPR005225">
    <property type="entry name" value="Small_GTP-bd"/>
</dbReference>